<dbReference type="PANTHER" id="PTHR32552">
    <property type="entry name" value="FERRICHROME IRON RECEPTOR-RELATED"/>
    <property type="match status" value="1"/>
</dbReference>
<dbReference type="PROSITE" id="PS52016">
    <property type="entry name" value="TONB_DEPENDENT_REC_3"/>
    <property type="match status" value="1"/>
</dbReference>
<dbReference type="InterPro" id="IPR012910">
    <property type="entry name" value="Plug_dom"/>
</dbReference>
<comment type="subcellular location">
    <subcellularLocation>
        <location evidence="1 11">Cell outer membrane</location>
        <topology evidence="1 11">Multi-pass membrane protein</topology>
    </subcellularLocation>
</comment>
<keyword evidence="5 11" id="KW-0812">Transmembrane</keyword>
<evidence type="ECO:0000256" key="9">
    <source>
        <dbReference type="ARBA" id="ARBA00023136"/>
    </source>
</evidence>
<dbReference type="RefSeq" id="WP_279254075.1">
    <property type="nucleotide sequence ID" value="NZ_SHNP01000008.1"/>
</dbReference>
<dbReference type="CDD" id="cd01347">
    <property type="entry name" value="ligand_gated_channel"/>
    <property type="match status" value="1"/>
</dbReference>
<comment type="similarity">
    <text evidence="11 12">Belongs to the TonB-dependent receptor family.</text>
</comment>
<gene>
    <name evidence="16" type="ORF">EYC87_17780</name>
</gene>
<evidence type="ECO:0000256" key="2">
    <source>
        <dbReference type="ARBA" id="ARBA00022448"/>
    </source>
</evidence>
<keyword evidence="9 11" id="KW-0472">Membrane</keyword>
<keyword evidence="6" id="KW-0408">Iron</keyword>
<evidence type="ECO:0000313" key="16">
    <source>
        <dbReference type="EMBL" id="MCX2975433.1"/>
    </source>
</evidence>
<evidence type="ECO:0000259" key="15">
    <source>
        <dbReference type="Pfam" id="PF07715"/>
    </source>
</evidence>
<name>A0ABT3SZK3_9GAMM</name>
<evidence type="ECO:0000256" key="10">
    <source>
        <dbReference type="ARBA" id="ARBA00023237"/>
    </source>
</evidence>
<feature type="domain" description="TonB-dependent receptor-like beta-barrel" evidence="14">
    <location>
        <begin position="292"/>
        <end position="746"/>
    </location>
</feature>
<keyword evidence="8 12" id="KW-0798">TonB box</keyword>
<feature type="domain" description="TonB-dependent receptor plug" evidence="15">
    <location>
        <begin position="47"/>
        <end position="159"/>
    </location>
</feature>
<keyword evidence="10 11" id="KW-0998">Cell outer membrane</keyword>
<feature type="compositionally biased region" description="Polar residues" evidence="13">
    <location>
        <begin position="225"/>
        <end position="239"/>
    </location>
</feature>
<keyword evidence="4" id="KW-0410">Iron transport</keyword>
<evidence type="ECO:0000256" key="12">
    <source>
        <dbReference type="RuleBase" id="RU003357"/>
    </source>
</evidence>
<evidence type="ECO:0000256" key="3">
    <source>
        <dbReference type="ARBA" id="ARBA00022452"/>
    </source>
</evidence>
<dbReference type="Proteomes" id="UP001143307">
    <property type="component" value="Unassembled WGS sequence"/>
</dbReference>
<evidence type="ECO:0000256" key="4">
    <source>
        <dbReference type="ARBA" id="ARBA00022496"/>
    </source>
</evidence>
<evidence type="ECO:0000256" key="6">
    <source>
        <dbReference type="ARBA" id="ARBA00023004"/>
    </source>
</evidence>
<dbReference type="InterPro" id="IPR036942">
    <property type="entry name" value="Beta-barrel_TonB_sf"/>
</dbReference>
<dbReference type="Pfam" id="PF00593">
    <property type="entry name" value="TonB_dep_Rec_b-barrel"/>
    <property type="match status" value="1"/>
</dbReference>
<dbReference type="InterPro" id="IPR000531">
    <property type="entry name" value="Beta-barrel_TonB"/>
</dbReference>
<evidence type="ECO:0000313" key="17">
    <source>
        <dbReference type="Proteomes" id="UP001143307"/>
    </source>
</evidence>
<evidence type="ECO:0000256" key="1">
    <source>
        <dbReference type="ARBA" id="ARBA00004571"/>
    </source>
</evidence>
<proteinExistence type="inferred from homology"/>
<dbReference type="EMBL" id="SHNP01000008">
    <property type="protein sequence ID" value="MCX2975433.1"/>
    <property type="molecule type" value="Genomic_DNA"/>
</dbReference>
<accession>A0ABT3SZK3</accession>
<evidence type="ECO:0000256" key="13">
    <source>
        <dbReference type="SAM" id="MobiDB-lite"/>
    </source>
</evidence>
<comment type="caution">
    <text evidence="16">The sequence shown here is derived from an EMBL/GenBank/DDBJ whole genome shotgun (WGS) entry which is preliminary data.</text>
</comment>
<evidence type="ECO:0000256" key="5">
    <source>
        <dbReference type="ARBA" id="ARBA00022692"/>
    </source>
</evidence>
<dbReference type="InterPro" id="IPR039426">
    <property type="entry name" value="TonB-dep_rcpt-like"/>
</dbReference>
<evidence type="ECO:0000259" key="14">
    <source>
        <dbReference type="Pfam" id="PF00593"/>
    </source>
</evidence>
<keyword evidence="7" id="KW-0406">Ion transport</keyword>
<dbReference type="SUPFAM" id="SSF56935">
    <property type="entry name" value="Porins"/>
    <property type="match status" value="1"/>
</dbReference>
<dbReference type="Pfam" id="PF07715">
    <property type="entry name" value="Plug"/>
    <property type="match status" value="1"/>
</dbReference>
<evidence type="ECO:0000256" key="8">
    <source>
        <dbReference type="ARBA" id="ARBA00023077"/>
    </source>
</evidence>
<evidence type="ECO:0000256" key="11">
    <source>
        <dbReference type="PROSITE-ProRule" id="PRU01360"/>
    </source>
</evidence>
<keyword evidence="2 11" id="KW-0813">Transport</keyword>
<sequence length="783" mass="85421">MNMDRQKTRSVYALTIGYAILSHLSPSAAAQGLEEVIVTAQKREQSLQDTPIAVTAFSQSDLYNKNVTDISQIADFTPNLIFDATAPLSGASSAAVLFIRGVGQSSYQVTDDPGVGTYVDGVYVGSSVGGVLDIIDVERIEVLRGPQGTLFGRNTIGGAISITSARPSADDGGSLEITLGNYDRINLRGSTNLVLTDNLVAKVSAGYKRADGWVKLLAESDAPGTENNRNQDTPGNDNEGSARLAFLYTPTDDLDVYFTADKSVVREASAASTLLGVSKMGEPIPGDDSVDVNYGNLSGLYNDLTAPNIDVPGYGTNVLYDDRWVPDNPARESYRNGVNGTDIDTLGAALTLDWNINEYVTLKSISSFRDVEAALNRDADGSPLTITHCFNNFDHEQFSQEFQFTGDAFDSKLTWLAGVYYFEEEAEDDFKCELGGIDEVNGGRSSLLLRASVENDSSAAFAQGTYSFTDSLSLTFGARYTEDTKTLDPLFGFVESFDNIDTIENTIPPEKVSQDFDDSSFRLSVDYRVSGNLVEDLMLYSSYSEGFKSGGFSSRTLVARPEPLPFDPEELATFEVGAKYQGFDSRLRANLAIFSSEYENIQGTVIEGIAPGTQNTGDSDIKGFELELTGLATDNFKIDASVAYTDNEYTRLAPLSEGVAPNGKILMTDKLPNTPEWSYTMNLDYSIPLSSGIVSLRGDYVYYSEIYNDDLNSEILKQPSYNLIGAQIAYESYEGNWDVSIWGRNLGDEEYIISGDDNVFLGFREANFGTPRTYGVTLRKNFQ</sequence>
<keyword evidence="17" id="KW-1185">Reference proteome</keyword>
<reference evidence="16" key="1">
    <citation type="submission" date="2019-02" db="EMBL/GenBank/DDBJ databases">
        <authorList>
            <person name="Li S.-H."/>
        </authorList>
    </citation>
    <scope>NUCLEOTIDE SEQUENCE</scope>
    <source>
        <strain evidence="16">IMCC8485</strain>
    </source>
</reference>
<protein>
    <submittedName>
        <fullName evidence="16">TonB-dependent receptor</fullName>
    </submittedName>
</protein>
<organism evidence="16 17">
    <name type="scientific">Candidatus Seongchinamella marina</name>
    <dbReference type="NCBI Taxonomy" id="2518990"/>
    <lineage>
        <taxon>Bacteria</taxon>
        <taxon>Pseudomonadati</taxon>
        <taxon>Pseudomonadota</taxon>
        <taxon>Gammaproteobacteria</taxon>
        <taxon>Cellvibrionales</taxon>
        <taxon>Halieaceae</taxon>
        <taxon>Seongchinamella</taxon>
    </lineage>
</organism>
<dbReference type="PANTHER" id="PTHR32552:SF81">
    <property type="entry name" value="TONB-DEPENDENT OUTER MEMBRANE RECEPTOR"/>
    <property type="match status" value="1"/>
</dbReference>
<evidence type="ECO:0000256" key="7">
    <source>
        <dbReference type="ARBA" id="ARBA00023065"/>
    </source>
</evidence>
<keyword evidence="16" id="KW-0675">Receptor</keyword>
<dbReference type="Gene3D" id="2.40.170.20">
    <property type="entry name" value="TonB-dependent receptor, beta-barrel domain"/>
    <property type="match status" value="1"/>
</dbReference>
<keyword evidence="3 11" id="KW-1134">Transmembrane beta strand</keyword>
<feature type="region of interest" description="Disordered" evidence="13">
    <location>
        <begin position="221"/>
        <end position="241"/>
    </location>
</feature>